<keyword evidence="2" id="KW-1185">Reference proteome</keyword>
<evidence type="ECO:0000313" key="1">
    <source>
        <dbReference type="EMBL" id="KAK9319065.1"/>
    </source>
</evidence>
<name>A0ACC3TEH3_9ASCO</name>
<evidence type="ECO:0000313" key="2">
    <source>
        <dbReference type="Proteomes" id="UP001489719"/>
    </source>
</evidence>
<accession>A0ACC3TEH3</accession>
<proteinExistence type="predicted"/>
<reference evidence="2" key="1">
    <citation type="journal article" date="2024" name="Front. Bioeng. Biotechnol.">
        <title>Genome-scale model development and genomic sequencing of the oleaginous clade Lipomyces.</title>
        <authorList>
            <person name="Czajka J.J."/>
            <person name="Han Y."/>
            <person name="Kim J."/>
            <person name="Mondo S.J."/>
            <person name="Hofstad B.A."/>
            <person name="Robles A."/>
            <person name="Haridas S."/>
            <person name="Riley R."/>
            <person name="LaButti K."/>
            <person name="Pangilinan J."/>
            <person name="Andreopoulos W."/>
            <person name="Lipzen A."/>
            <person name="Yan J."/>
            <person name="Wang M."/>
            <person name="Ng V."/>
            <person name="Grigoriev I.V."/>
            <person name="Spatafora J.W."/>
            <person name="Magnuson J.K."/>
            <person name="Baker S.E."/>
            <person name="Pomraning K.R."/>
        </authorList>
    </citation>
    <scope>NUCLEOTIDE SEQUENCE [LARGE SCALE GENOMIC DNA]</scope>
    <source>
        <strain evidence="2">CBS 10300</strain>
    </source>
</reference>
<sequence>MACRAIDAAMDTDEEIRVRQIRRIIFANEPDREHEFKLSEESYNQLRTEFVKDEDDDTYPRLLYDWTRQVITIVTAPTDLHEDTSSVILSSIYNRVTSIMQREQIELGSDETLATIHSPTILVDTGHSRYEMEPDGAIYFETVDSRDYKVIIEVGVSQAYDSLLDNIDNTCDLVILLAFNEKHRYSAPRQRIFLSPHESKAQVVQMRRHLRSPSYPKFRELEFLGHIWFHELSDAFIEVVRKAPSSDGRDDLMRSKYVLVENGINKSSSVPRSIGNVRLAELIPAVSHNTEETGNIIIDFFDSVTFLDIIWRAMIANAVNRYKRAVKVRS</sequence>
<organism evidence="1 2">
    <name type="scientific">Lipomyces orientalis</name>
    <dbReference type="NCBI Taxonomy" id="1233043"/>
    <lineage>
        <taxon>Eukaryota</taxon>
        <taxon>Fungi</taxon>
        <taxon>Dikarya</taxon>
        <taxon>Ascomycota</taxon>
        <taxon>Saccharomycotina</taxon>
        <taxon>Lipomycetes</taxon>
        <taxon>Lipomycetales</taxon>
        <taxon>Lipomycetaceae</taxon>
        <taxon>Lipomyces</taxon>
    </lineage>
</organism>
<dbReference type="Proteomes" id="UP001489719">
    <property type="component" value="Unassembled WGS sequence"/>
</dbReference>
<gene>
    <name evidence="1" type="ORF">V1517DRAFT_297961</name>
</gene>
<comment type="caution">
    <text evidence="1">The sequence shown here is derived from an EMBL/GenBank/DDBJ whole genome shotgun (WGS) entry which is preliminary data.</text>
</comment>
<protein>
    <submittedName>
        <fullName evidence="1">Uncharacterized protein</fullName>
    </submittedName>
</protein>
<dbReference type="EMBL" id="MU970235">
    <property type="protein sequence ID" value="KAK9319065.1"/>
    <property type="molecule type" value="Genomic_DNA"/>
</dbReference>